<evidence type="ECO:0000256" key="2">
    <source>
        <dbReference type="ARBA" id="ARBA00008654"/>
    </source>
</evidence>
<accession>A0A401Q5Q9</accession>
<proteinExistence type="inferred from homology"/>
<dbReference type="Gene3D" id="3.30.2020.30">
    <property type="match status" value="1"/>
</dbReference>
<dbReference type="GO" id="GO:0051213">
    <property type="term" value="F:dioxygenase activity"/>
    <property type="evidence" value="ECO:0007669"/>
    <property type="project" value="UniProtKB-KW"/>
</dbReference>
<sequence>MNRNGIKILLAGRNTLCHPKQVVPFQDYRQHTPAAFNISVPIRAIQKVEAFDKQRCITVHWEDGSHSQYPYVWLRDNCQCPQCFLSSAKARKLSIEDLDVNIYAEKVTLTDSKISVVWPDQHLSEFDSNWLKIRRFAQSARKEKQEQLFLRVDNIELLYVGKADESVSKTKIDVSAQDRTDQLFSAI</sequence>
<dbReference type="EMBL" id="BFAA01009810">
    <property type="protein sequence ID" value="GCB80691.1"/>
    <property type="molecule type" value="Genomic_DNA"/>
</dbReference>
<reference evidence="8 9" key="1">
    <citation type="journal article" date="2018" name="Nat. Ecol. Evol.">
        <title>Shark genomes provide insights into elasmobranch evolution and the origin of vertebrates.</title>
        <authorList>
            <person name="Hara Y"/>
            <person name="Yamaguchi K"/>
            <person name="Onimaru K"/>
            <person name="Kadota M"/>
            <person name="Koyanagi M"/>
            <person name="Keeley SD"/>
            <person name="Tatsumi K"/>
            <person name="Tanaka K"/>
            <person name="Motone F"/>
            <person name="Kageyama Y"/>
            <person name="Nozu R"/>
            <person name="Adachi N"/>
            <person name="Nishimura O"/>
            <person name="Nakagawa R"/>
            <person name="Tanegashima C"/>
            <person name="Kiyatake I"/>
            <person name="Matsumoto R"/>
            <person name="Murakumo K"/>
            <person name="Nishida K"/>
            <person name="Terakita A"/>
            <person name="Kuratani S"/>
            <person name="Sato K"/>
            <person name="Hyodo S Kuraku.S."/>
        </authorList>
    </citation>
    <scope>NUCLEOTIDE SEQUENCE [LARGE SCALE GENOMIC DNA]</scope>
</reference>
<comment type="caution">
    <text evidence="8">The sequence shown here is derived from an EMBL/GenBank/DDBJ whole genome shotgun (WGS) entry which is preliminary data.</text>
</comment>
<evidence type="ECO:0000256" key="4">
    <source>
        <dbReference type="ARBA" id="ARBA00022964"/>
    </source>
</evidence>
<keyword evidence="9" id="KW-1185">Reference proteome</keyword>
<dbReference type="GO" id="GO:0046872">
    <property type="term" value="F:metal ion binding"/>
    <property type="evidence" value="ECO:0007669"/>
    <property type="project" value="UniProtKB-KW"/>
</dbReference>
<evidence type="ECO:0000256" key="3">
    <source>
        <dbReference type="ARBA" id="ARBA00022723"/>
    </source>
</evidence>
<evidence type="ECO:0000256" key="5">
    <source>
        <dbReference type="ARBA" id="ARBA00023002"/>
    </source>
</evidence>
<dbReference type="Pfam" id="PF06155">
    <property type="entry name" value="GBBH-like_N"/>
    <property type="match status" value="1"/>
</dbReference>
<dbReference type="OrthoDB" id="406634at2759"/>
<comment type="similarity">
    <text evidence="2">Belongs to the gamma-BBH/TMLD family.</text>
</comment>
<keyword evidence="6" id="KW-0408">Iron</keyword>
<dbReference type="STRING" id="75743.A0A401Q5Q9"/>
<dbReference type="InterPro" id="IPR010376">
    <property type="entry name" value="GBBH-like_N"/>
</dbReference>
<dbReference type="AlphaFoldDB" id="A0A401Q5Q9"/>
<dbReference type="Proteomes" id="UP000288216">
    <property type="component" value="Unassembled WGS sequence"/>
</dbReference>
<protein>
    <recommendedName>
        <fullName evidence="7">Gamma-butyrobetaine hydroxylase-like N-terminal domain-containing protein</fullName>
    </recommendedName>
</protein>
<dbReference type="FunFam" id="3.30.2020.30:FF:000002">
    <property type="entry name" value="Putative gamma-butyrobetaine dioxygenase"/>
    <property type="match status" value="1"/>
</dbReference>
<name>A0A401Q5Q9_SCYTO</name>
<dbReference type="InterPro" id="IPR038492">
    <property type="entry name" value="GBBH-like_N_sf"/>
</dbReference>
<keyword evidence="5" id="KW-0560">Oxidoreductase</keyword>
<keyword evidence="4" id="KW-0223">Dioxygenase</keyword>
<keyword evidence="3" id="KW-0479">Metal-binding</keyword>
<comment type="cofactor">
    <cofactor evidence="1">
        <name>Fe(2+)</name>
        <dbReference type="ChEBI" id="CHEBI:29033"/>
    </cofactor>
</comment>
<feature type="domain" description="Gamma-butyrobetaine hydroxylase-like N-terminal" evidence="7">
    <location>
        <begin position="53"/>
        <end position="131"/>
    </location>
</feature>
<evidence type="ECO:0000313" key="8">
    <source>
        <dbReference type="EMBL" id="GCB80691.1"/>
    </source>
</evidence>
<evidence type="ECO:0000259" key="7">
    <source>
        <dbReference type="Pfam" id="PF06155"/>
    </source>
</evidence>
<evidence type="ECO:0000256" key="6">
    <source>
        <dbReference type="ARBA" id="ARBA00023004"/>
    </source>
</evidence>
<gene>
    <name evidence="8" type="ORF">scyTo_0016330</name>
</gene>
<evidence type="ECO:0000313" key="9">
    <source>
        <dbReference type="Proteomes" id="UP000288216"/>
    </source>
</evidence>
<evidence type="ECO:0000256" key="1">
    <source>
        <dbReference type="ARBA" id="ARBA00001954"/>
    </source>
</evidence>
<organism evidence="8 9">
    <name type="scientific">Scyliorhinus torazame</name>
    <name type="common">Cloudy catshark</name>
    <name type="synonym">Catulus torazame</name>
    <dbReference type="NCBI Taxonomy" id="75743"/>
    <lineage>
        <taxon>Eukaryota</taxon>
        <taxon>Metazoa</taxon>
        <taxon>Chordata</taxon>
        <taxon>Craniata</taxon>
        <taxon>Vertebrata</taxon>
        <taxon>Chondrichthyes</taxon>
        <taxon>Elasmobranchii</taxon>
        <taxon>Galeomorphii</taxon>
        <taxon>Galeoidea</taxon>
        <taxon>Carcharhiniformes</taxon>
        <taxon>Scyliorhinidae</taxon>
        <taxon>Scyliorhinus</taxon>
    </lineage>
</organism>